<reference evidence="4" key="1">
    <citation type="journal article" date="2019" name="Int. J. Syst. Evol. Microbiol.">
        <title>The Global Catalogue of Microorganisms (GCM) 10K type strain sequencing project: providing services to taxonomists for standard genome sequencing and annotation.</title>
        <authorList>
            <consortium name="The Broad Institute Genomics Platform"/>
            <consortium name="The Broad Institute Genome Sequencing Center for Infectious Disease"/>
            <person name="Wu L."/>
            <person name="Ma J."/>
        </authorList>
    </citation>
    <scope>NUCLEOTIDE SEQUENCE [LARGE SCALE GENOMIC DNA]</scope>
    <source>
        <strain evidence="4">CGMCC 1.12859</strain>
    </source>
</reference>
<evidence type="ECO:0000256" key="1">
    <source>
        <dbReference type="SAM" id="MobiDB-lite"/>
    </source>
</evidence>
<evidence type="ECO:0000313" key="3">
    <source>
        <dbReference type="EMBL" id="MFC7184335.1"/>
    </source>
</evidence>
<accession>A0ABW2G6F8</accession>
<proteinExistence type="predicted"/>
<dbReference type="InterPro" id="IPR003018">
    <property type="entry name" value="GAF"/>
</dbReference>
<organism evidence="3 4">
    <name type="scientific">Kitasatospora paranensis</name>
    <dbReference type="NCBI Taxonomy" id="258053"/>
    <lineage>
        <taxon>Bacteria</taxon>
        <taxon>Bacillati</taxon>
        <taxon>Actinomycetota</taxon>
        <taxon>Actinomycetes</taxon>
        <taxon>Kitasatosporales</taxon>
        <taxon>Streptomycetaceae</taxon>
        <taxon>Kitasatospora</taxon>
    </lineage>
</organism>
<keyword evidence="4" id="KW-1185">Reference proteome</keyword>
<dbReference type="EMBL" id="JBHTAJ010000097">
    <property type="protein sequence ID" value="MFC7184335.1"/>
    <property type="molecule type" value="Genomic_DNA"/>
</dbReference>
<comment type="caution">
    <text evidence="3">The sequence shown here is derived from an EMBL/GenBank/DDBJ whole genome shotgun (WGS) entry which is preliminary data.</text>
</comment>
<sequence>MHPAAARGRVRDRRTAIATTDPTVHGRGHGSTGGLSTAPARLPFPQRPSVETATLWQAAGVLMERYRLANGADTVALIEAAARLHHLPPQVLAEAVVAAPRPADRHRLWFPRRNRPGAPDSSYWEEAGADTADRGTVLRAALARTVDISGCARADLQVLDPLHDTLVIEEQQGFDQPFLDFFARVSPATTSACSAARARGRRVTVTDTSTDPLFSYAPAREALLAADSRAVQSTPFLVLGRCLGIVSTHHTRPGHTPSRIEESALDALAHHTAGWLNWNLRDTLLNALEYLHHAAGER</sequence>
<dbReference type="SUPFAM" id="SSF55781">
    <property type="entry name" value="GAF domain-like"/>
    <property type="match status" value="1"/>
</dbReference>
<evidence type="ECO:0000313" key="4">
    <source>
        <dbReference type="Proteomes" id="UP001596435"/>
    </source>
</evidence>
<dbReference type="RefSeq" id="WP_345704025.1">
    <property type="nucleotide sequence ID" value="NZ_BAABKV010000001.1"/>
</dbReference>
<name>A0ABW2G6F8_9ACTN</name>
<dbReference type="Gene3D" id="3.30.450.40">
    <property type="match status" value="1"/>
</dbReference>
<dbReference type="Proteomes" id="UP001596435">
    <property type="component" value="Unassembled WGS sequence"/>
</dbReference>
<protein>
    <submittedName>
        <fullName evidence="3">GAF domain-containing protein</fullName>
    </submittedName>
</protein>
<feature type="region of interest" description="Disordered" evidence="1">
    <location>
        <begin position="1"/>
        <end position="45"/>
    </location>
</feature>
<dbReference type="InterPro" id="IPR029016">
    <property type="entry name" value="GAF-like_dom_sf"/>
</dbReference>
<feature type="domain" description="GAF" evidence="2">
    <location>
        <begin position="134"/>
        <end position="273"/>
    </location>
</feature>
<dbReference type="Pfam" id="PF01590">
    <property type="entry name" value="GAF"/>
    <property type="match status" value="1"/>
</dbReference>
<gene>
    <name evidence="3" type="ORF">ACFQMG_32760</name>
</gene>
<evidence type="ECO:0000259" key="2">
    <source>
        <dbReference type="Pfam" id="PF01590"/>
    </source>
</evidence>